<keyword evidence="5" id="KW-0547">Nucleotide-binding</keyword>
<dbReference type="NCBIfam" id="TIGR00229">
    <property type="entry name" value="sensory_box"/>
    <property type="match status" value="2"/>
</dbReference>
<dbReference type="InterPro" id="IPR013767">
    <property type="entry name" value="PAS_fold"/>
</dbReference>
<dbReference type="PANTHER" id="PTHR43065">
    <property type="entry name" value="SENSOR HISTIDINE KINASE"/>
    <property type="match status" value="1"/>
</dbReference>
<dbReference type="CDD" id="cd00130">
    <property type="entry name" value="PAS"/>
    <property type="match status" value="2"/>
</dbReference>
<evidence type="ECO:0000256" key="5">
    <source>
        <dbReference type="ARBA" id="ARBA00022741"/>
    </source>
</evidence>
<feature type="domain" description="PAC" evidence="13">
    <location>
        <begin position="420"/>
        <end position="472"/>
    </location>
</feature>
<reference evidence="14 15" key="1">
    <citation type="submission" date="2019-02" db="EMBL/GenBank/DDBJ databases">
        <title>Deep-cultivation of Planctomycetes and their phenomic and genomic characterization uncovers novel biology.</title>
        <authorList>
            <person name="Wiegand S."/>
            <person name="Jogler M."/>
            <person name="Boedeker C."/>
            <person name="Pinto D."/>
            <person name="Vollmers J."/>
            <person name="Rivas-Marin E."/>
            <person name="Kohn T."/>
            <person name="Peeters S.H."/>
            <person name="Heuer A."/>
            <person name="Rast P."/>
            <person name="Oberbeckmann S."/>
            <person name="Bunk B."/>
            <person name="Jeske O."/>
            <person name="Meyerdierks A."/>
            <person name="Storesund J.E."/>
            <person name="Kallscheuer N."/>
            <person name="Luecker S."/>
            <person name="Lage O.M."/>
            <person name="Pohl T."/>
            <person name="Merkel B.J."/>
            <person name="Hornburger P."/>
            <person name="Mueller R.-W."/>
            <person name="Bruemmer F."/>
            <person name="Labrenz M."/>
            <person name="Spormann A.M."/>
            <person name="Op den Camp H."/>
            <person name="Overmann J."/>
            <person name="Amann R."/>
            <person name="Jetten M.S.M."/>
            <person name="Mascher T."/>
            <person name="Medema M.H."/>
            <person name="Devos D.P."/>
            <person name="Kaster A.-K."/>
            <person name="Ovreas L."/>
            <person name="Rohde M."/>
            <person name="Galperin M.Y."/>
            <person name="Jogler C."/>
        </authorList>
    </citation>
    <scope>NUCLEOTIDE SEQUENCE [LARGE SCALE GENOMIC DNA]</scope>
    <source>
        <strain evidence="14 15">Mal33</strain>
    </source>
</reference>
<gene>
    <name evidence="14" type="ORF">Mal33_00270</name>
</gene>
<evidence type="ECO:0000256" key="8">
    <source>
        <dbReference type="ARBA" id="ARBA00023012"/>
    </source>
</evidence>
<dbReference type="AlphaFoldDB" id="A0A518ILW1"/>
<dbReference type="SUPFAM" id="SSF52172">
    <property type="entry name" value="CheY-like"/>
    <property type="match status" value="1"/>
</dbReference>
<dbReference type="PROSITE" id="PS50112">
    <property type="entry name" value="PAS"/>
    <property type="match status" value="2"/>
</dbReference>
<dbReference type="InterPro" id="IPR035965">
    <property type="entry name" value="PAS-like_dom_sf"/>
</dbReference>
<proteinExistence type="predicted"/>
<keyword evidence="15" id="KW-1185">Reference proteome</keyword>
<dbReference type="PROSITE" id="PS50113">
    <property type="entry name" value="PAC"/>
    <property type="match status" value="1"/>
</dbReference>
<organism evidence="14 15">
    <name type="scientific">Rosistilla oblonga</name>
    <dbReference type="NCBI Taxonomy" id="2527990"/>
    <lineage>
        <taxon>Bacteria</taxon>
        <taxon>Pseudomonadati</taxon>
        <taxon>Planctomycetota</taxon>
        <taxon>Planctomycetia</taxon>
        <taxon>Pirellulales</taxon>
        <taxon>Pirellulaceae</taxon>
        <taxon>Rosistilla</taxon>
    </lineage>
</organism>
<dbReference type="PANTHER" id="PTHR43065:SF46">
    <property type="entry name" value="C4-DICARBOXYLATE TRANSPORT SENSOR PROTEIN DCTB"/>
    <property type="match status" value="1"/>
</dbReference>
<dbReference type="Proteomes" id="UP000316770">
    <property type="component" value="Chromosome"/>
</dbReference>
<dbReference type="GO" id="GO:0005524">
    <property type="term" value="F:ATP binding"/>
    <property type="evidence" value="ECO:0007669"/>
    <property type="project" value="UniProtKB-KW"/>
</dbReference>
<dbReference type="InterPro" id="IPR004358">
    <property type="entry name" value="Sig_transdc_His_kin-like_C"/>
</dbReference>
<evidence type="ECO:0000259" key="11">
    <source>
        <dbReference type="PROSITE" id="PS50110"/>
    </source>
</evidence>
<dbReference type="Gene3D" id="3.30.450.20">
    <property type="entry name" value="PAS domain"/>
    <property type="match status" value="2"/>
</dbReference>
<dbReference type="SUPFAM" id="SSF55874">
    <property type="entry name" value="ATPase domain of HSP90 chaperone/DNA topoisomerase II/histidine kinase"/>
    <property type="match status" value="1"/>
</dbReference>
<dbReference type="CDD" id="cd00082">
    <property type="entry name" value="HisKA"/>
    <property type="match status" value="1"/>
</dbReference>
<dbReference type="InterPro" id="IPR000014">
    <property type="entry name" value="PAS"/>
</dbReference>
<dbReference type="GO" id="GO:0006355">
    <property type="term" value="P:regulation of DNA-templated transcription"/>
    <property type="evidence" value="ECO:0007669"/>
    <property type="project" value="InterPro"/>
</dbReference>
<dbReference type="SUPFAM" id="SSF47384">
    <property type="entry name" value="Homodimeric domain of signal transducing histidine kinase"/>
    <property type="match status" value="1"/>
</dbReference>
<dbReference type="InterPro" id="IPR013656">
    <property type="entry name" value="PAS_4"/>
</dbReference>
<dbReference type="Gene3D" id="3.40.50.2300">
    <property type="match status" value="1"/>
</dbReference>
<dbReference type="InterPro" id="IPR036097">
    <property type="entry name" value="HisK_dim/P_sf"/>
</dbReference>
<dbReference type="Pfam" id="PF08448">
    <property type="entry name" value="PAS_4"/>
    <property type="match status" value="1"/>
</dbReference>
<dbReference type="Pfam" id="PF00989">
    <property type="entry name" value="PAS"/>
    <property type="match status" value="1"/>
</dbReference>
<evidence type="ECO:0000256" key="4">
    <source>
        <dbReference type="ARBA" id="ARBA00022679"/>
    </source>
</evidence>
<dbReference type="SMART" id="SM00448">
    <property type="entry name" value="REC"/>
    <property type="match status" value="1"/>
</dbReference>
<name>A0A518ILW1_9BACT</name>
<dbReference type="SUPFAM" id="SSF55785">
    <property type="entry name" value="PYP-like sensor domain (PAS domain)"/>
    <property type="match status" value="2"/>
</dbReference>
<dbReference type="CDD" id="cd00156">
    <property type="entry name" value="REC"/>
    <property type="match status" value="1"/>
</dbReference>
<dbReference type="Gene3D" id="3.30.565.10">
    <property type="entry name" value="Histidine kinase-like ATPase, C-terminal domain"/>
    <property type="match status" value="1"/>
</dbReference>
<dbReference type="CDD" id="cd19410">
    <property type="entry name" value="HK9-like_sensor"/>
    <property type="match status" value="1"/>
</dbReference>
<dbReference type="InterPro" id="IPR036890">
    <property type="entry name" value="HATPase_C_sf"/>
</dbReference>
<dbReference type="Pfam" id="PF00072">
    <property type="entry name" value="Response_reg"/>
    <property type="match status" value="1"/>
</dbReference>
<evidence type="ECO:0000256" key="7">
    <source>
        <dbReference type="ARBA" id="ARBA00022840"/>
    </source>
</evidence>
<evidence type="ECO:0000256" key="6">
    <source>
        <dbReference type="ARBA" id="ARBA00022777"/>
    </source>
</evidence>
<evidence type="ECO:0000259" key="10">
    <source>
        <dbReference type="PROSITE" id="PS50109"/>
    </source>
</evidence>
<dbReference type="Pfam" id="PF02518">
    <property type="entry name" value="HATPase_c"/>
    <property type="match status" value="1"/>
</dbReference>
<feature type="domain" description="Response regulatory" evidence="11">
    <location>
        <begin position="728"/>
        <end position="843"/>
    </location>
</feature>
<dbReference type="InterPro" id="IPR007891">
    <property type="entry name" value="CHASE3"/>
</dbReference>
<dbReference type="InterPro" id="IPR003661">
    <property type="entry name" value="HisK_dim/P_dom"/>
</dbReference>
<feature type="domain" description="Histidine kinase" evidence="10">
    <location>
        <begin position="485"/>
        <end position="705"/>
    </location>
</feature>
<dbReference type="InterPro" id="IPR001789">
    <property type="entry name" value="Sig_transdc_resp-reg_receiver"/>
</dbReference>
<sequence>MSRTKRNYWLTLAIIASFIAVAVFGIVTFRNTFAVREVEQRIAKSHAVREATHQLLSSVKDMQTGQRGYLLTGNPIYLEPYRIGVEQIQAGFARLRDLTADNPIQLKHLDEMQQLVEEKHEYLAHTIQLRSEAPNEPIDDQVIEIVKSGEGEGTMEKLRDVAKQILTHEGELLQQREAASEHDAEVSRTAIMAGHAIALGLIVIAGFVAHVDRKKRDSAETRLDAKQSELAAVINSANDGIIAFNRDLGIRLTNPAAAAMWGIDSATSVGQSLLNFVPHQRREAFRHRVQDFLESSEASMPFTDGVGLRSNGEEFPCQGEITKTRSGEEDFLTLILADVSQSRDLNAKLRQHTLILDQVRDAVLVCDKDDRILSWNEGAHRLYGLSKSEALGKNAAQLLFPDDRPLWDAGRDATLAAGDYSAEFTQRTADGRQRIVEQRRSLLRNEQGEPTAQLILSIDVSDRKREEAKERRSQRLESIGTLAGGVAHDLNNVLTPILMSGKLLKQGSPNASRLHDTIVTSAQRGAQMIQKLLAFAGGDQSQSEEVDLREILSELEEILSHTLQKTIDLQISIPDKLDLIHADSTELSQVLMNLAINARDAMPGGGRLDIQVENFYVDPSRASHSDNLNAGPHVLLTVADSGEGIPKEVIERIFDPFFTTKAQGKGTGLGLATTLGIVRSFGGDVTVYSEPLAGTIFSVYLPSSKLTQPKVPAARVENHQPPRGNGELILIVDDESLIVETSCETLQSNRYRTVAARSGAEAVAVFQNRGNEIDCVLLDMMMPGMDGLDTKDALRELNPNVRVIASSGLRRPGSSGGRLVDVDGFLPKPYTDEQLLNMLRNVLDA</sequence>
<dbReference type="Gene3D" id="1.10.287.130">
    <property type="match status" value="1"/>
</dbReference>
<dbReference type="SMART" id="SM00388">
    <property type="entry name" value="HisKA"/>
    <property type="match status" value="1"/>
</dbReference>
<dbReference type="InterPro" id="IPR000700">
    <property type="entry name" value="PAS-assoc_C"/>
</dbReference>
<evidence type="ECO:0000313" key="14">
    <source>
        <dbReference type="EMBL" id="QDV54086.1"/>
    </source>
</evidence>
<keyword evidence="7" id="KW-0067">ATP-binding</keyword>
<dbReference type="Pfam" id="PF05227">
    <property type="entry name" value="CHASE3"/>
    <property type="match status" value="1"/>
</dbReference>
<keyword evidence="8" id="KW-0902">Two-component regulatory system</keyword>
<feature type="modified residue" description="4-aspartylphosphate" evidence="9">
    <location>
        <position position="779"/>
    </location>
</feature>
<dbReference type="PROSITE" id="PS50109">
    <property type="entry name" value="HIS_KIN"/>
    <property type="match status" value="1"/>
</dbReference>
<keyword evidence="4" id="KW-0808">Transferase</keyword>
<evidence type="ECO:0000259" key="12">
    <source>
        <dbReference type="PROSITE" id="PS50112"/>
    </source>
</evidence>
<dbReference type="EMBL" id="CP036318">
    <property type="protein sequence ID" value="QDV54086.1"/>
    <property type="molecule type" value="Genomic_DNA"/>
</dbReference>
<feature type="domain" description="PAS" evidence="12">
    <location>
        <begin position="348"/>
        <end position="404"/>
    </location>
</feature>
<evidence type="ECO:0000256" key="2">
    <source>
        <dbReference type="ARBA" id="ARBA00012438"/>
    </source>
</evidence>
<dbReference type="PRINTS" id="PR00344">
    <property type="entry name" value="BCTRLSENSOR"/>
</dbReference>
<dbReference type="GO" id="GO:0000155">
    <property type="term" value="F:phosphorelay sensor kinase activity"/>
    <property type="evidence" value="ECO:0007669"/>
    <property type="project" value="InterPro"/>
</dbReference>
<keyword evidence="6" id="KW-0418">Kinase</keyword>
<dbReference type="InterPro" id="IPR003594">
    <property type="entry name" value="HATPase_dom"/>
</dbReference>
<dbReference type="RefSeq" id="WP_145281540.1">
    <property type="nucleotide sequence ID" value="NZ_CP036318.1"/>
</dbReference>
<dbReference type="EC" id="2.7.13.3" evidence="2"/>
<dbReference type="InterPro" id="IPR005467">
    <property type="entry name" value="His_kinase_dom"/>
</dbReference>
<dbReference type="SMART" id="SM00091">
    <property type="entry name" value="PAS"/>
    <property type="match status" value="2"/>
</dbReference>
<evidence type="ECO:0000256" key="1">
    <source>
        <dbReference type="ARBA" id="ARBA00000085"/>
    </source>
</evidence>
<dbReference type="SMART" id="SM00387">
    <property type="entry name" value="HATPase_c"/>
    <property type="match status" value="1"/>
</dbReference>
<protein>
    <recommendedName>
        <fullName evidence="2">histidine kinase</fullName>
        <ecNumber evidence="2">2.7.13.3</ecNumber>
    </recommendedName>
</protein>
<comment type="catalytic activity">
    <reaction evidence="1">
        <text>ATP + protein L-histidine = ADP + protein N-phospho-L-histidine.</text>
        <dbReference type="EC" id="2.7.13.3"/>
    </reaction>
</comment>
<keyword evidence="3 9" id="KW-0597">Phosphoprotein</keyword>
<dbReference type="Pfam" id="PF00512">
    <property type="entry name" value="HisKA"/>
    <property type="match status" value="1"/>
</dbReference>
<evidence type="ECO:0000313" key="15">
    <source>
        <dbReference type="Proteomes" id="UP000316770"/>
    </source>
</evidence>
<evidence type="ECO:0000256" key="3">
    <source>
        <dbReference type="ARBA" id="ARBA00022553"/>
    </source>
</evidence>
<accession>A0A518ILW1</accession>
<evidence type="ECO:0000256" key="9">
    <source>
        <dbReference type="PROSITE-ProRule" id="PRU00169"/>
    </source>
</evidence>
<feature type="domain" description="PAS" evidence="12">
    <location>
        <begin position="226"/>
        <end position="296"/>
    </location>
</feature>
<evidence type="ECO:0000259" key="13">
    <source>
        <dbReference type="PROSITE" id="PS50113"/>
    </source>
</evidence>
<dbReference type="PROSITE" id="PS50110">
    <property type="entry name" value="RESPONSE_REGULATORY"/>
    <property type="match status" value="1"/>
</dbReference>
<dbReference type="InterPro" id="IPR011006">
    <property type="entry name" value="CheY-like_superfamily"/>
</dbReference>